<accession>Q115E8</accession>
<dbReference type="InterPro" id="IPR050678">
    <property type="entry name" value="DNA_Partitioning_ATPase"/>
</dbReference>
<sequence>MEETWQVLLKQKIENKYIQNPNAKEWVDVNFSTSGLLNLTLVSNNFFGLSIPKRKEEISNLLKSQAPHLSPGFLSLYTPQEAESLNISPPQISDTLSPIDWQDLANQAANPQDQPQLPQQEPSTPRTVTFYSFKGGVGRTTALTHVASILAMRGHKVVAIDLDLEAPGLTTAFKLKQQPKYGIVDYFYERSYLPDEVDPSVLITEIFGEAKIPNATGRVFVVPAGYLSLDYMSKVGDLYATTVIDGNQNLWSIFKQEIQEQLKPDFLLIDSRTGINQWSALSLIQAADEAIIFLFPNEQNKQGMELILKSLQSLKNLSINFVFSPVPDVAKSGLDKVKKIWNFLLESIQNPKDEKYDTDDDDDDDSNTTNDISENNDELLVVPYLETIALADSYPIPHIQNYYSKIANLIDAKTNEIKRSSIFNTSEQRWQIIESLEFAEVNAADQKQDLGLLFQRTTDFDKFLDDTTCLIRGKKGTGKTALYWLFLQHQEVAQKLAYRGLDNINTKFEFFSGHGRFQKSRPTRDEFQYIHQKLQENNGTWEAFWRAYLLFRCYQERLLKFPRGKKGEKFSELKKIINNLPKDRWEAQSTTEALLELSTNSQLILTVKEAIEIILNQEAKKNSKKYWFLYDDLDEDFPKAEELGQQALTGLFQLVQSCDASRLTEIRFKIFLREDIWNRLIFDNKSHFTGREIILQWSSIDFLRLALRQAIQSKKFKDLVDRVYPVAIDRIDQASEEELEQALELLWGSRRRRGNRAKKVSQWVYERLTDLSGTTFPRSLSILLKEAKEKELSNKGKSSTKIRTDRLFQGKSLELGLKKASEKRCEEIKEEYPNYINFFDSLNGKLALLKKEELKAIWKDSAEDIVGNFEEFASLLSEIGMIEFREKEECYKFADIYIYGFNMIRKGTI</sequence>
<proteinExistence type="predicted"/>
<dbReference type="OrthoDB" id="580767at2"/>
<feature type="domain" description="AAA" evidence="2">
    <location>
        <begin position="126"/>
        <end position="316"/>
    </location>
</feature>
<dbReference type="KEGG" id="ter:Tery_1597"/>
<organism evidence="3">
    <name type="scientific">Trichodesmium erythraeum (strain IMS101)</name>
    <dbReference type="NCBI Taxonomy" id="203124"/>
    <lineage>
        <taxon>Bacteria</taxon>
        <taxon>Bacillati</taxon>
        <taxon>Cyanobacteriota</taxon>
        <taxon>Cyanophyceae</taxon>
        <taxon>Oscillatoriophycideae</taxon>
        <taxon>Oscillatoriales</taxon>
        <taxon>Microcoleaceae</taxon>
        <taxon>Trichodesmium</taxon>
    </lineage>
</organism>
<dbReference type="PANTHER" id="PTHR13696">
    <property type="entry name" value="P-LOOP CONTAINING NUCLEOSIDE TRIPHOSPHATE HYDROLASE"/>
    <property type="match status" value="1"/>
</dbReference>
<dbReference type="Pfam" id="PF13614">
    <property type="entry name" value="AAA_31"/>
    <property type="match status" value="1"/>
</dbReference>
<dbReference type="AlphaFoldDB" id="Q115E8"/>
<dbReference type="eggNOG" id="COG0455">
    <property type="taxonomic scope" value="Bacteria"/>
</dbReference>
<dbReference type="NCBIfam" id="NF047398">
    <property type="entry name" value="AAA_KGGVGR"/>
    <property type="match status" value="1"/>
</dbReference>
<dbReference type="HOGENOM" id="CLU_329490_0_0_3"/>
<dbReference type="EMBL" id="CP000393">
    <property type="protein sequence ID" value="ABG50876.1"/>
    <property type="molecule type" value="Genomic_DNA"/>
</dbReference>
<feature type="compositionally biased region" description="Acidic residues" evidence="1">
    <location>
        <begin position="356"/>
        <end position="366"/>
    </location>
</feature>
<dbReference type="InterPro" id="IPR027417">
    <property type="entry name" value="P-loop_NTPase"/>
</dbReference>
<evidence type="ECO:0000259" key="2">
    <source>
        <dbReference type="Pfam" id="PF13614"/>
    </source>
</evidence>
<evidence type="ECO:0000256" key="1">
    <source>
        <dbReference type="SAM" id="MobiDB-lite"/>
    </source>
</evidence>
<protein>
    <recommendedName>
        <fullName evidence="2">AAA domain-containing protein</fullName>
    </recommendedName>
</protein>
<dbReference type="RefSeq" id="WP_011611252.1">
    <property type="nucleotide sequence ID" value="NC_008312.1"/>
</dbReference>
<feature type="region of interest" description="Disordered" evidence="1">
    <location>
        <begin position="352"/>
        <end position="373"/>
    </location>
</feature>
<dbReference type="InterPro" id="IPR025669">
    <property type="entry name" value="AAA_dom"/>
</dbReference>
<dbReference type="STRING" id="203124.Tery_1597"/>
<dbReference type="Gene3D" id="3.40.50.300">
    <property type="entry name" value="P-loop containing nucleotide triphosphate hydrolases"/>
    <property type="match status" value="1"/>
</dbReference>
<gene>
    <name evidence="3" type="ordered locus">Tery_1597</name>
</gene>
<dbReference type="NCBIfam" id="NF047389">
    <property type="entry name" value="ATPase_Sll1717"/>
    <property type="match status" value="1"/>
</dbReference>
<reference evidence="3" key="1">
    <citation type="submission" date="2006-06" db="EMBL/GenBank/DDBJ databases">
        <title>Complete sequence of Trichodesmium erythraeum IMS101.</title>
        <authorList>
            <consortium name="US DOE Joint Genome Institute"/>
            <person name="Copeland A."/>
            <person name="Lucas S."/>
            <person name="Lapidus A."/>
            <person name="Barry K."/>
            <person name="Detter J.C."/>
            <person name="Glavina del Rio T."/>
            <person name="Hammon N."/>
            <person name="Israni S."/>
            <person name="Dalin E."/>
            <person name="Tice H."/>
            <person name="Pitluck S."/>
            <person name="Kiss H."/>
            <person name="Munk A.C."/>
            <person name="Brettin T."/>
            <person name="Bruce D."/>
            <person name="Han C."/>
            <person name="Tapia R."/>
            <person name="Gilna P."/>
            <person name="Schmutz J."/>
            <person name="Larimer F."/>
            <person name="Land M."/>
            <person name="Hauser L."/>
            <person name="Kyrpides N."/>
            <person name="Kim E."/>
            <person name="Richardson P."/>
        </authorList>
    </citation>
    <scope>NUCLEOTIDE SEQUENCE [LARGE SCALE GENOMIC DNA]</scope>
    <source>
        <strain evidence="3">IMS101</strain>
    </source>
</reference>
<dbReference type="SUPFAM" id="SSF52540">
    <property type="entry name" value="P-loop containing nucleoside triphosphate hydrolases"/>
    <property type="match status" value="1"/>
</dbReference>
<name>Q115E8_TRIEI</name>
<dbReference type="PANTHER" id="PTHR13696:SF52">
    <property type="entry name" value="PARA FAMILY PROTEIN CT_582"/>
    <property type="match status" value="1"/>
</dbReference>
<dbReference type="CDD" id="cd02042">
    <property type="entry name" value="ParAB_family"/>
    <property type="match status" value="1"/>
</dbReference>
<dbReference type="InterPro" id="IPR059206">
    <property type="entry name" value="Sll1717-like"/>
</dbReference>
<evidence type="ECO:0000313" key="3">
    <source>
        <dbReference type="EMBL" id="ABG50876.1"/>
    </source>
</evidence>